<name>A0A4Y2IL49_ARAVE</name>
<evidence type="ECO:0000313" key="1">
    <source>
        <dbReference type="EMBL" id="GBM77932.1"/>
    </source>
</evidence>
<accession>A0A4Y2IL49</accession>
<comment type="caution">
    <text evidence="1">The sequence shown here is derived from an EMBL/GenBank/DDBJ whole genome shotgun (WGS) entry which is preliminary data.</text>
</comment>
<gene>
    <name evidence="1" type="ORF">AVEN_35302_1</name>
</gene>
<sequence>MSLQIKPTTKFFNHTSFFFNFYSKEATNRKKRIIVISEKRSVVIQRVFARQTQLAPLQSPIALNSANVLLFSRACTIVLSQRTSPCVIGNDFDPHYVESIESSSCRGREGLNDP</sequence>
<keyword evidence="2" id="KW-1185">Reference proteome</keyword>
<organism evidence="1 2">
    <name type="scientific">Araneus ventricosus</name>
    <name type="common">Orbweaver spider</name>
    <name type="synonym">Epeira ventricosa</name>
    <dbReference type="NCBI Taxonomy" id="182803"/>
    <lineage>
        <taxon>Eukaryota</taxon>
        <taxon>Metazoa</taxon>
        <taxon>Ecdysozoa</taxon>
        <taxon>Arthropoda</taxon>
        <taxon>Chelicerata</taxon>
        <taxon>Arachnida</taxon>
        <taxon>Araneae</taxon>
        <taxon>Araneomorphae</taxon>
        <taxon>Entelegynae</taxon>
        <taxon>Araneoidea</taxon>
        <taxon>Araneidae</taxon>
        <taxon>Araneus</taxon>
    </lineage>
</organism>
<proteinExistence type="predicted"/>
<evidence type="ECO:0000313" key="2">
    <source>
        <dbReference type="Proteomes" id="UP000499080"/>
    </source>
</evidence>
<reference evidence="1 2" key="1">
    <citation type="journal article" date="2019" name="Sci. Rep.">
        <title>Orb-weaving spider Araneus ventricosus genome elucidates the spidroin gene catalogue.</title>
        <authorList>
            <person name="Kono N."/>
            <person name="Nakamura H."/>
            <person name="Ohtoshi R."/>
            <person name="Moran D.A.P."/>
            <person name="Shinohara A."/>
            <person name="Yoshida Y."/>
            <person name="Fujiwara M."/>
            <person name="Mori M."/>
            <person name="Tomita M."/>
            <person name="Arakawa K."/>
        </authorList>
    </citation>
    <scope>NUCLEOTIDE SEQUENCE [LARGE SCALE GENOMIC DNA]</scope>
</reference>
<protein>
    <submittedName>
        <fullName evidence="1">Uncharacterized protein</fullName>
    </submittedName>
</protein>
<dbReference type="EMBL" id="BGPR01002720">
    <property type="protein sequence ID" value="GBM77932.1"/>
    <property type="molecule type" value="Genomic_DNA"/>
</dbReference>
<dbReference type="Proteomes" id="UP000499080">
    <property type="component" value="Unassembled WGS sequence"/>
</dbReference>
<dbReference type="AlphaFoldDB" id="A0A4Y2IL49"/>